<name>A0ABW7SM94_9ACTN</name>
<sequence length="64" mass="6898">MSRTASAMTSPAAEVHRLIPTRLASPAGRANVPRERHCPPVARWSTVTFRLPAVVATMYGVALL</sequence>
<dbReference type="EMBL" id="JBIRPU010000013">
    <property type="protein sequence ID" value="MFI0794823.1"/>
    <property type="molecule type" value="Genomic_DNA"/>
</dbReference>
<dbReference type="RefSeq" id="WP_396681471.1">
    <property type="nucleotide sequence ID" value="NZ_JBIRPU010000013.1"/>
</dbReference>
<keyword evidence="2" id="KW-1185">Reference proteome</keyword>
<proteinExistence type="predicted"/>
<comment type="caution">
    <text evidence="1">The sequence shown here is derived from an EMBL/GenBank/DDBJ whole genome shotgun (WGS) entry which is preliminary data.</text>
</comment>
<gene>
    <name evidence="1" type="ORF">ACH4OY_19360</name>
</gene>
<protein>
    <submittedName>
        <fullName evidence="1">Uncharacterized protein</fullName>
    </submittedName>
</protein>
<dbReference type="Proteomes" id="UP001611075">
    <property type="component" value="Unassembled WGS sequence"/>
</dbReference>
<reference evidence="1 2" key="1">
    <citation type="submission" date="2024-10" db="EMBL/GenBank/DDBJ databases">
        <title>The Natural Products Discovery Center: Release of the First 8490 Sequenced Strains for Exploring Actinobacteria Biosynthetic Diversity.</title>
        <authorList>
            <person name="Kalkreuter E."/>
            <person name="Kautsar S.A."/>
            <person name="Yang D."/>
            <person name="Bader C.D."/>
            <person name="Teijaro C.N."/>
            <person name="Fluegel L."/>
            <person name="Davis C.M."/>
            <person name="Simpson J.R."/>
            <person name="Lauterbach L."/>
            <person name="Steele A.D."/>
            <person name="Gui C."/>
            <person name="Meng S."/>
            <person name="Li G."/>
            <person name="Viehrig K."/>
            <person name="Ye F."/>
            <person name="Su P."/>
            <person name="Kiefer A.F."/>
            <person name="Nichols A."/>
            <person name="Cepeda A.J."/>
            <person name="Yan W."/>
            <person name="Fan B."/>
            <person name="Jiang Y."/>
            <person name="Adhikari A."/>
            <person name="Zheng C.-J."/>
            <person name="Schuster L."/>
            <person name="Cowan T.M."/>
            <person name="Smanski M.J."/>
            <person name="Chevrette M.G."/>
            <person name="De Carvalho L.P.S."/>
            <person name="Shen B."/>
        </authorList>
    </citation>
    <scope>NUCLEOTIDE SEQUENCE [LARGE SCALE GENOMIC DNA]</scope>
    <source>
        <strain evidence="1 2">NPDC021253</strain>
    </source>
</reference>
<evidence type="ECO:0000313" key="2">
    <source>
        <dbReference type="Proteomes" id="UP001611075"/>
    </source>
</evidence>
<evidence type="ECO:0000313" key="1">
    <source>
        <dbReference type="EMBL" id="MFI0794823.1"/>
    </source>
</evidence>
<organism evidence="1 2">
    <name type="scientific">Micromonospora rubida</name>
    <dbReference type="NCBI Taxonomy" id="2697657"/>
    <lineage>
        <taxon>Bacteria</taxon>
        <taxon>Bacillati</taxon>
        <taxon>Actinomycetota</taxon>
        <taxon>Actinomycetes</taxon>
        <taxon>Micromonosporales</taxon>
        <taxon>Micromonosporaceae</taxon>
        <taxon>Micromonospora</taxon>
    </lineage>
</organism>
<accession>A0ABW7SM94</accession>